<proteinExistence type="predicted"/>
<protein>
    <recommendedName>
        <fullName evidence="1">Phosphatidylglycerol lysyltransferase C-terminal domain-containing protein</fullName>
    </recommendedName>
</protein>
<sequence>MLNFQPLRLEDKPLFDKYLKPYKFKTCEYSFTSLFMWRKALDIHYAIFKDMLIIRKLDFQGNYHLMEPLGYTKENLKDVVEALEEYKEKEGLGYLFKDAEESFVQDLKETFGDKLIIEEDRDSFDYIYSSEKLISLSGKKLHSKKNHYNNFIKNNTYRIEPITDELICECIKAAREWCRKNDCKGYLLYELRAIEEMLKSSHYLDFKGMVVYVNEKISAFTIGEKVSEDMAIIHVEKADSNINGLYAFINKTFVENYFSEIPFINREQDLGIEGLRKAKLTYQPVRLEPKYVVNFSKN</sequence>
<reference evidence="2" key="1">
    <citation type="submission" date="2019-08" db="EMBL/GenBank/DDBJ databases">
        <authorList>
            <person name="Kucharzyk K."/>
            <person name="Murdoch R.W."/>
            <person name="Higgins S."/>
            <person name="Loffler F."/>
        </authorList>
    </citation>
    <scope>NUCLEOTIDE SEQUENCE</scope>
</reference>
<dbReference type="EMBL" id="VSSQ01003556">
    <property type="protein sequence ID" value="MPM21269.1"/>
    <property type="molecule type" value="Genomic_DNA"/>
</dbReference>
<comment type="caution">
    <text evidence="2">The sequence shown here is derived from an EMBL/GenBank/DDBJ whole genome shotgun (WGS) entry which is preliminary data.</text>
</comment>
<dbReference type="PANTHER" id="PTHR41373:SF1">
    <property type="entry name" value="PHOSPHATIDYLGLYCEROL LYSYLTRANSFERASE C-TERMINAL DOMAIN-CONTAINING PROTEIN"/>
    <property type="match status" value="1"/>
</dbReference>
<dbReference type="Pfam" id="PF09924">
    <property type="entry name" value="LPG_synthase_C"/>
    <property type="match status" value="1"/>
</dbReference>
<gene>
    <name evidence="2" type="ORF">SDC9_67713</name>
</gene>
<dbReference type="InterPro" id="IPR016732">
    <property type="entry name" value="UCP018688"/>
</dbReference>
<accession>A0A644XYU5</accession>
<organism evidence="2">
    <name type="scientific">bioreactor metagenome</name>
    <dbReference type="NCBI Taxonomy" id="1076179"/>
    <lineage>
        <taxon>unclassified sequences</taxon>
        <taxon>metagenomes</taxon>
        <taxon>ecological metagenomes</taxon>
    </lineage>
</organism>
<dbReference type="PIRSF" id="PIRSF018688">
    <property type="entry name" value="UCP018688"/>
    <property type="match status" value="1"/>
</dbReference>
<evidence type="ECO:0000259" key="1">
    <source>
        <dbReference type="Pfam" id="PF09924"/>
    </source>
</evidence>
<feature type="domain" description="Phosphatidylglycerol lysyltransferase C-terminal" evidence="1">
    <location>
        <begin position="22"/>
        <end position="293"/>
    </location>
</feature>
<dbReference type="PANTHER" id="PTHR41373">
    <property type="entry name" value="DUF2156 DOMAIN-CONTAINING PROTEIN"/>
    <property type="match status" value="1"/>
</dbReference>
<name>A0A644XYU5_9ZZZZ</name>
<dbReference type="InterPro" id="IPR016181">
    <property type="entry name" value="Acyl_CoA_acyltransferase"/>
</dbReference>
<dbReference type="InterPro" id="IPR024320">
    <property type="entry name" value="LPG_synthase_C"/>
</dbReference>
<evidence type="ECO:0000313" key="2">
    <source>
        <dbReference type="EMBL" id="MPM21269.1"/>
    </source>
</evidence>
<dbReference type="AlphaFoldDB" id="A0A644XYU5"/>
<dbReference type="SUPFAM" id="SSF55729">
    <property type="entry name" value="Acyl-CoA N-acyltransferases (Nat)"/>
    <property type="match status" value="2"/>
</dbReference>
<dbReference type="Gene3D" id="3.40.630.30">
    <property type="match status" value="1"/>
</dbReference>